<comment type="caution">
    <text evidence="1">The sequence shown here is derived from an EMBL/GenBank/DDBJ whole genome shotgun (WGS) entry which is preliminary data.</text>
</comment>
<accession>A0ACC8XC69</accession>
<organism evidence="1 2">
    <name type="scientific">Candidatus Epulonipiscium fishelsonii</name>
    <dbReference type="NCBI Taxonomy" id="77094"/>
    <lineage>
        <taxon>Bacteria</taxon>
        <taxon>Bacillati</taxon>
        <taxon>Bacillota</taxon>
        <taxon>Clostridia</taxon>
        <taxon>Lachnospirales</taxon>
        <taxon>Lachnospiraceae</taxon>
        <taxon>Candidatus Epulonipiscium</taxon>
    </lineage>
</organism>
<gene>
    <name evidence="1" type="ORF">AN640_01455</name>
</gene>
<dbReference type="EMBL" id="LJHD01000245">
    <property type="protein sequence ID" value="ONI40093.1"/>
    <property type="molecule type" value="Genomic_DNA"/>
</dbReference>
<name>A0ACC8XC69_9FIRM</name>
<reference evidence="1" key="1">
    <citation type="submission" date="2016-08" db="EMBL/GenBank/DDBJ databases">
        <authorList>
            <person name="Ngugi D.K."/>
            <person name="Miyake S."/>
            <person name="Stingl U."/>
        </authorList>
    </citation>
    <scope>NUCLEOTIDE SEQUENCE</scope>
    <source>
        <strain evidence="1">SCG-D08WGA-EpuloA1</strain>
    </source>
</reference>
<sequence length="323" mass="37605">MKNIIGQTLVKNYFKKVILYDKLAHSYIFEGQIGVGRKLMSIEISKMLLCLNKKNAPCGECNSCHQINAGTNPDFIVINKDTNIIKVNTIRDKIIKEVNTKPYQSNHKVIVVNDAHALNSQSQNTLLKTLEDPPNYITIILITDNIDKLLSTIKSRCIHIRFKNLSQDEIMEYLKNKNLSNKALSTYIQFSNGSIGILKNLLEDETFLEKRTESIKFLKTLQYCDIIEMYTLINNILKYKDNIGDILNFWFLWYRDLAMIKSIKSPQLYFQDEEMYLRIMSDQYTYNKISINLNIIQKSKLDIEKNLNSLFVIEHLLLELKKG</sequence>
<protein>
    <submittedName>
        <fullName evidence="1">Uncharacterized protein</fullName>
    </submittedName>
</protein>
<dbReference type="Proteomes" id="UP000188637">
    <property type="component" value="Unassembled WGS sequence"/>
</dbReference>
<evidence type="ECO:0000313" key="2">
    <source>
        <dbReference type="Proteomes" id="UP000188637"/>
    </source>
</evidence>
<evidence type="ECO:0000313" key="1">
    <source>
        <dbReference type="EMBL" id="ONI40093.1"/>
    </source>
</evidence>
<proteinExistence type="predicted"/>
<keyword evidence="2" id="KW-1185">Reference proteome</keyword>